<evidence type="ECO:0000313" key="3">
    <source>
        <dbReference type="EMBL" id="MBB5981315.1"/>
    </source>
</evidence>
<evidence type="ECO:0000256" key="1">
    <source>
        <dbReference type="ARBA" id="ARBA00023125"/>
    </source>
</evidence>
<dbReference type="PANTHER" id="PTHR30204">
    <property type="entry name" value="REDOX-CYCLING DRUG-SENSING TRANSCRIPTIONAL ACTIVATOR SOXR"/>
    <property type="match status" value="1"/>
</dbReference>
<dbReference type="InterPro" id="IPR009061">
    <property type="entry name" value="DNA-bd_dom_put_sf"/>
</dbReference>
<dbReference type="PROSITE" id="PS50937">
    <property type="entry name" value="HTH_MERR_2"/>
    <property type="match status" value="1"/>
</dbReference>
<reference evidence="3 4" key="1">
    <citation type="submission" date="2020-08" db="EMBL/GenBank/DDBJ databases">
        <title>Sequencing the genomes of 1000 actinobacteria strains.</title>
        <authorList>
            <person name="Klenk H.-P."/>
        </authorList>
    </citation>
    <scope>NUCLEOTIDE SEQUENCE [LARGE SCALE GENOMIC DNA]</scope>
    <source>
        <strain evidence="3 4">DSM 17294</strain>
    </source>
</reference>
<dbReference type="InterPro" id="IPR000551">
    <property type="entry name" value="MerR-type_HTH_dom"/>
</dbReference>
<dbReference type="AlphaFoldDB" id="A0A841DWW4"/>
<accession>A0A841DWW4</accession>
<dbReference type="SUPFAM" id="SSF46955">
    <property type="entry name" value="Putative DNA-binding domain"/>
    <property type="match status" value="1"/>
</dbReference>
<dbReference type="Proteomes" id="UP000558997">
    <property type="component" value="Unassembled WGS sequence"/>
</dbReference>
<feature type="domain" description="HTH merR-type" evidence="2">
    <location>
        <begin position="6"/>
        <end position="74"/>
    </location>
</feature>
<organism evidence="3 4">
    <name type="scientific">Kribbella solani</name>
    <dbReference type="NCBI Taxonomy" id="236067"/>
    <lineage>
        <taxon>Bacteria</taxon>
        <taxon>Bacillati</taxon>
        <taxon>Actinomycetota</taxon>
        <taxon>Actinomycetes</taxon>
        <taxon>Propionibacteriales</taxon>
        <taxon>Kribbellaceae</taxon>
        <taxon>Kribbella</taxon>
    </lineage>
</organism>
<dbReference type="GO" id="GO:0003677">
    <property type="term" value="F:DNA binding"/>
    <property type="evidence" value="ECO:0007669"/>
    <property type="project" value="UniProtKB-KW"/>
</dbReference>
<dbReference type="Gene3D" id="1.10.1660.10">
    <property type="match status" value="1"/>
</dbReference>
<evidence type="ECO:0000259" key="2">
    <source>
        <dbReference type="PROSITE" id="PS50937"/>
    </source>
</evidence>
<comment type="caution">
    <text evidence="3">The sequence shown here is derived from an EMBL/GenBank/DDBJ whole genome shotgun (WGS) entry which is preliminary data.</text>
</comment>
<dbReference type="GO" id="GO:0003700">
    <property type="term" value="F:DNA-binding transcription factor activity"/>
    <property type="evidence" value="ECO:0007669"/>
    <property type="project" value="InterPro"/>
</dbReference>
<dbReference type="Pfam" id="PF13411">
    <property type="entry name" value="MerR_1"/>
    <property type="match status" value="1"/>
</dbReference>
<dbReference type="PRINTS" id="PR00040">
    <property type="entry name" value="HTHMERR"/>
</dbReference>
<dbReference type="PANTHER" id="PTHR30204:SF97">
    <property type="entry name" value="MERR FAMILY REGULATORY PROTEIN"/>
    <property type="match status" value="1"/>
</dbReference>
<name>A0A841DWW4_9ACTN</name>
<sequence>MKSSDDLSIGELAERFGLATHVLRHWETMGLLRPARGPGGARYYTPSDLERVAIILMGKEAGFALGDLRALLSTDSPMDHRDVLRRQVSELEARITQAQTAKTLIEHALACPKPFATCPHARNRITANIPPAPSTKR</sequence>
<dbReference type="EMBL" id="JACHNF010000001">
    <property type="protein sequence ID" value="MBB5981315.1"/>
    <property type="molecule type" value="Genomic_DNA"/>
</dbReference>
<protein>
    <submittedName>
        <fullName evidence="3">DNA-binding transcriptional MerR regulator</fullName>
    </submittedName>
</protein>
<evidence type="ECO:0000313" key="4">
    <source>
        <dbReference type="Proteomes" id="UP000558997"/>
    </source>
</evidence>
<dbReference type="RefSeq" id="WP_184837705.1">
    <property type="nucleotide sequence ID" value="NZ_BAAAVN010000009.1"/>
</dbReference>
<keyword evidence="1 3" id="KW-0238">DNA-binding</keyword>
<dbReference type="SMART" id="SM00422">
    <property type="entry name" value="HTH_MERR"/>
    <property type="match status" value="1"/>
</dbReference>
<proteinExistence type="predicted"/>
<dbReference type="InterPro" id="IPR047057">
    <property type="entry name" value="MerR_fam"/>
</dbReference>
<gene>
    <name evidence="3" type="ORF">HDA44_004656</name>
</gene>
<keyword evidence="4" id="KW-1185">Reference proteome</keyword>